<keyword evidence="9" id="KW-0472">Membrane</keyword>
<dbReference type="GO" id="GO:0033320">
    <property type="term" value="P:UDP-D-xylose biosynthetic process"/>
    <property type="evidence" value="ECO:0007669"/>
    <property type="project" value="UniProtKB-UniPathway"/>
</dbReference>
<keyword evidence="6" id="KW-1133">Transmembrane helix</keyword>
<accession>A0A0G1JKQ8</accession>
<dbReference type="PANTHER" id="PTHR43078">
    <property type="entry name" value="UDP-GLUCURONIC ACID DECARBOXYLASE-RELATED"/>
    <property type="match status" value="1"/>
</dbReference>
<sequence>MSDYISGKKNILVTGGAGFLGSYLCERLLREGAHVICIDNFATSHPRNIENLLSYPNFQFLRLDINQPFDLESFKELADFKISFQGIQEIYHLACPMSIKNFDQFKIQTLLANSIGNYHVLEAAVKYRSKILLASSSVVYGPRSEDRKMFNEDDLGCVAHLTPRSCYDEGRRFSETMFETYRQVHGIDVKIARVFRTYGPRMPLFDGQLIPDFVLNALEGKDLVIYGDESFVTSLCYVNDMVDGLIRVMQAPEGFGPVNLGSDFDVKMVEVANKIIQMTASTSKIRFEGALLFLTELGLPNISKAKELGWLPLTRLEDGLAKTIEYIRANKILLTTLE</sequence>
<dbReference type="AlphaFoldDB" id="A0A0G1JKQ8"/>
<dbReference type="GO" id="GO:0042732">
    <property type="term" value="P:D-xylose metabolic process"/>
    <property type="evidence" value="ECO:0007669"/>
    <property type="project" value="InterPro"/>
</dbReference>
<dbReference type="InterPro" id="IPR001509">
    <property type="entry name" value="Epimerase_deHydtase"/>
</dbReference>
<evidence type="ECO:0000256" key="8">
    <source>
        <dbReference type="ARBA" id="ARBA00023034"/>
    </source>
</evidence>
<evidence type="ECO:0000256" key="7">
    <source>
        <dbReference type="ARBA" id="ARBA00023027"/>
    </source>
</evidence>
<evidence type="ECO:0000256" key="2">
    <source>
        <dbReference type="ARBA" id="ARBA00004323"/>
    </source>
</evidence>
<protein>
    <submittedName>
        <fullName evidence="14">NAD-dependent epimerase/dehydratase family protein</fullName>
    </submittedName>
</protein>
<dbReference type="EMBL" id="LCJB01000004">
    <property type="protein sequence ID" value="KKT71958.1"/>
    <property type="molecule type" value="Genomic_DNA"/>
</dbReference>
<evidence type="ECO:0000313" key="15">
    <source>
        <dbReference type="Proteomes" id="UP000034154"/>
    </source>
</evidence>
<dbReference type="GO" id="GO:0005737">
    <property type="term" value="C:cytoplasm"/>
    <property type="evidence" value="ECO:0007669"/>
    <property type="project" value="TreeGrafter"/>
</dbReference>
<dbReference type="GO" id="GO:0048040">
    <property type="term" value="F:UDP-glucuronate decarboxylase activity"/>
    <property type="evidence" value="ECO:0007669"/>
    <property type="project" value="TreeGrafter"/>
</dbReference>
<dbReference type="InterPro" id="IPR036291">
    <property type="entry name" value="NAD(P)-bd_dom_sf"/>
</dbReference>
<organism evidence="14 15">
    <name type="scientific">Candidatus Uhrbacteria bacterium GW2011_GWF2_44_350</name>
    <dbReference type="NCBI Taxonomy" id="1619000"/>
    <lineage>
        <taxon>Bacteria</taxon>
        <taxon>Candidatus Uhriibacteriota</taxon>
    </lineage>
</organism>
<comment type="caution">
    <text evidence="14">The sequence shown here is derived from an EMBL/GenBank/DDBJ whole genome shotgun (WGS) entry which is preliminary data.</text>
</comment>
<evidence type="ECO:0000256" key="9">
    <source>
        <dbReference type="ARBA" id="ARBA00023136"/>
    </source>
</evidence>
<dbReference type="Gene3D" id="3.40.50.720">
    <property type="entry name" value="NAD(P)-binding Rossmann-like Domain"/>
    <property type="match status" value="1"/>
</dbReference>
<evidence type="ECO:0000256" key="12">
    <source>
        <dbReference type="ARBA" id="ARBA00037859"/>
    </source>
</evidence>
<evidence type="ECO:0000259" key="13">
    <source>
        <dbReference type="Pfam" id="PF01370"/>
    </source>
</evidence>
<keyword evidence="5" id="KW-0735">Signal-anchor</keyword>
<comment type="subcellular location">
    <subcellularLocation>
        <location evidence="2">Golgi apparatus membrane</location>
        <topology evidence="2">Single-pass type II membrane protein</topology>
    </subcellularLocation>
    <subcellularLocation>
        <location evidence="12">Golgi apparatus</location>
        <location evidence="12">Golgi stack membrane</location>
    </subcellularLocation>
</comment>
<gene>
    <name evidence="14" type="ORF">UW63_C0004G0014</name>
</gene>
<keyword evidence="7" id="KW-0520">NAD</keyword>
<dbReference type="SUPFAM" id="SSF51735">
    <property type="entry name" value="NAD(P)-binding Rossmann-fold domains"/>
    <property type="match status" value="1"/>
</dbReference>
<keyword evidence="8" id="KW-0333">Golgi apparatus</keyword>
<keyword evidence="3" id="KW-0812">Transmembrane</keyword>
<proteinExistence type="predicted"/>
<reference evidence="14 15" key="1">
    <citation type="journal article" date="2015" name="Nature">
        <title>rRNA introns, odd ribosomes, and small enigmatic genomes across a large radiation of phyla.</title>
        <authorList>
            <person name="Brown C.T."/>
            <person name="Hug L.A."/>
            <person name="Thomas B.C."/>
            <person name="Sharon I."/>
            <person name="Castelle C.J."/>
            <person name="Singh A."/>
            <person name="Wilkins M.J."/>
            <person name="Williams K.H."/>
            <person name="Banfield J.F."/>
        </authorList>
    </citation>
    <scope>NUCLEOTIDE SEQUENCE [LARGE SCALE GENOMIC DNA]</scope>
</reference>
<dbReference type="Pfam" id="PF01370">
    <property type="entry name" value="Epimerase"/>
    <property type="match status" value="1"/>
</dbReference>
<evidence type="ECO:0000256" key="6">
    <source>
        <dbReference type="ARBA" id="ARBA00022989"/>
    </source>
</evidence>
<keyword evidence="4" id="KW-0210">Decarboxylase</keyword>
<feature type="domain" description="NAD-dependent epimerase/dehydratase" evidence="13">
    <location>
        <begin position="11"/>
        <end position="260"/>
    </location>
</feature>
<keyword evidence="11" id="KW-0456">Lyase</keyword>
<dbReference type="Proteomes" id="UP000034154">
    <property type="component" value="Unassembled WGS sequence"/>
</dbReference>
<evidence type="ECO:0000256" key="1">
    <source>
        <dbReference type="ARBA" id="ARBA00001911"/>
    </source>
</evidence>
<evidence type="ECO:0000313" key="14">
    <source>
        <dbReference type="EMBL" id="KKT71958.1"/>
    </source>
</evidence>
<name>A0A0G1JKQ8_9BACT</name>
<comment type="cofactor">
    <cofactor evidence="1">
        <name>NAD(+)</name>
        <dbReference type="ChEBI" id="CHEBI:57540"/>
    </cofactor>
</comment>
<keyword evidence="10" id="KW-0325">Glycoprotein</keyword>
<dbReference type="FunFam" id="3.40.50.720:FF:000065">
    <property type="entry name" value="UDP-glucuronic acid decarboxylase 1"/>
    <property type="match status" value="1"/>
</dbReference>
<dbReference type="PANTHER" id="PTHR43078:SF6">
    <property type="entry name" value="UDP-GLUCURONIC ACID DECARBOXYLASE 1"/>
    <property type="match status" value="1"/>
</dbReference>
<evidence type="ECO:0000256" key="11">
    <source>
        <dbReference type="ARBA" id="ARBA00023239"/>
    </source>
</evidence>
<dbReference type="UniPathway" id="UPA00796">
    <property type="reaction ID" value="UER00771"/>
</dbReference>
<evidence type="ECO:0000256" key="10">
    <source>
        <dbReference type="ARBA" id="ARBA00023180"/>
    </source>
</evidence>
<dbReference type="GO" id="GO:0070403">
    <property type="term" value="F:NAD+ binding"/>
    <property type="evidence" value="ECO:0007669"/>
    <property type="project" value="InterPro"/>
</dbReference>
<dbReference type="InterPro" id="IPR044516">
    <property type="entry name" value="UXS-like"/>
</dbReference>
<dbReference type="PATRIC" id="fig|1619000.3.peg.104"/>
<evidence type="ECO:0000256" key="4">
    <source>
        <dbReference type="ARBA" id="ARBA00022793"/>
    </source>
</evidence>
<evidence type="ECO:0000256" key="3">
    <source>
        <dbReference type="ARBA" id="ARBA00022692"/>
    </source>
</evidence>
<evidence type="ECO:0000256" key="5">
    <source>
        <dbReference type="ARBA" id="ARBA00022968"/>
    </source>
</evidence>